<comment type="catalytic activity">
    <reaction evidence="18 19">
        <text>alpha-ribazole 5'-phosphate + adenosylcob(III)inamide-GDP = adenosylcob(III)alamin 5'-phosphate + GMP + H(+)</text>
        <dbReference type="Rhea" id="RHEA:23560"/>
        <dbReference type="ChEBI" id="CHEBI:15378"/>
        <dbReference type="ChEBI" id="CHEBI:57918"/>
        <dbReference type="ChEBI" id="CHEBI:58115"/>
        <dbReference type="ChEBI" id="CHEBI:60487"/>
        <dbReference type="ChEBI" id="CHEBI:60493"/>
        <dbReference type="EC" id="2.7.8.26"/>
    </reaction>
</comment>
<evidence type="ECO:0000256" key="2">
    <source>
        <dbReference type="ARBA" id="ARBA00004651"/>
    </source>
</evidence>
<evidence type="ECO:0000256" key="5">
    <source>
        <dbReference type="ARBA" id="ARBA00013200"/>
    </source>
</evidence>
<dbReference type="HAMAP" id="MF_00719">
    <property type="entry name" value="CobS"/>
    <property type="match status" value="1"/>
</dbReference>
<evidence type="ECO:0000256" key="10">
    <source>
        <dbReference type="ARBA" id="ARBA00022692"/>
    </source>
</evidence>
<evidence type="ECO:0000256" key="16">
    <source>
        <dbReference type="ARBA" id="ARBA00032853"/>
    </source>
</evidence>
<evidence type="ECO:0000256" key="9">
    <source>
        <dbReference type="ARBA" id="ARBA00022679"/>
    </source>
</evidence>
<evidence type="ECO:0000256" key="13">
    <source>
        <dbReference type="ARBA" id="ARBA00023136"/>
    </source>
</evidence>
<dbReference type="EMBL" id="JACIIX010000003">
    <property type="protein sequence ID" value="MBB6209687.1"/>
    <property type="molecule type" value="Genomic_DNA"/>
</dbReference>
<keyword evidence="12 19" id="KW-1133">Transmembrane helix</keyword>
<dbReference type="NCBIfam" id="TIGR00317">
    <property type="entry name" value="cobS"/>
    <property type="match status" value="1"/>
</dbReference>
<comment type="catalytic activity">
    <reaction evidence="17 19">
        <text>alpha-ribazole + adenosylcob(III)inamide-GDP = adenosylcob(III)alamin + GMP + H(+)</text>
        <dbReference type="Rhea" id="RHEA:16049"/>
        <dbReference type="ChEBI" id="CHEBI:10329"/>
        <dbReference type="ChEBI" id="CHEBI:15378"/>
        <dbReference type="ChEBI" id="CHEBI:18408"/>
        <dbReference type="ChEBI" id="CHEBI:58115"/>
        <dbReference type="ChEBI" id="CHEBI:60487"/>
        <dbReference type="EC" id="2.7.8.26"/>
    </reaction>
</comment>
<keyword evidence="10 19" id="KW-0812">Transmembrane</keyword>
<evidence type="ECO:0000256" key="14">
    <source>
        <dbReference type="ARBA" id="ARBA00025228"/>
    </source>
</evidence>
<dbReference type="Pfam" id="PF02654">
    <property type="entry name" value="CobS"/>
    <property type="match status" value="1"/>
</dbReference>
<dbReference type="GO" id="GO:0008818">
    <property type="term" value="F:cobalamin 5'-phosphate synthase activity"/>
    <property type="evidence" value="ECO:0007669"/>
    <property type="project" value="UniProtKB-UniRule"/>
</dbReference>
<gene>
    <name evidence="19" type="primary">cobS</name>
    <name evidence="20" type="ORF">FHS48_001095</name>
</gene>
<feature type="transmembrane region" description="Helical" evidence="19">
    <location>
        <begin position="178"/>
        <end position="197"/>
    </location>
</feature>
<feature type="transmembrane region" description="Helical" evidence="19">
    <location>
        <begin position="144"/>
        <end position="166"/>
    </location>
</feature>
<feature type="transmembrane region" description="Helical" evidence="19">
    <location>
        <begin position="114"/>
        <end position="132"/>
    </location>
</feature>
<dbReference type="RefSeq" id="WP_184262173.1">
    <property type="nucleotide sequence ID" value="NZ_JACIIX010000003.1"/>
</dbReference>
<evidence type="ECO:0000256" key="17">
    <source>
        <dbReference type="ARBA" id="ARBA00048623"/>
    </source>
</evidence>
<evidence type="ECO:0000256" key="11">
    <source>
        <dbReference type="ARBA" id="ARBA00022842"/>
    </source>
</evidence>
<feature type="transmembrane region" description="Helical" evidence="19">
    <location>
        <begin position="203"/>
        <end position="221"/>
    </location>
</feature>
<keyword evidence="21" id="KW-1185">Reference proteome</keyword>
<proteinExistence type="inferred from homology"/>
<dbReference type="AlphaFoldDB" id="A0A7X0DMZ0"/>
<keyword evidence="11 19" id="KW-0460">Magnesium</keyword>
<comment type="pathway">
    <text evidence="3 19">Cofactor biosynthesis; adenosylcobalamin biosynthesis; adenosylcobalamin from cob(II)yrinate a,c-diamide: step 7/7.</text>
</comment>
<feature type="transmembrane region" description="Helical" evidence="19">
    <location>
        <begin position="62"/>
        <end position="80"/>
    </location>
</feature>
<dbReference type="PANTHER" id="PTHR34148:SF1">
    <property type="entry name" value="ADENOSYLCOBINAMIDE-GDP RIBAZOLETRANSFERASE"/>
    <property type="match status" value="1"/>
</dbReference>
<comment type="function">
    <text evidence="14 19">Joins adenosylcobinamide-GDP and alpha-ribazole to generate adenosylcobalamin (Ado-cobalamin). Also synthesizes adenosylcobalamin 5'-phosphate from adenosylcobinamide-GDP and alpha-ribazole 5'-phosphate.</text>
</comment>
<evidence type="ECO:0000256" key="4">
    <source>
        <dbReference type="ARBA" id="ARBA00010561"/>
    </source>
</evidence>
<protein>
    <recommendedName>
        <fullName evidence="6 19">Adenosylcobinamide-GDP ribazoletransferase</fullName>
        <ecNumber evidence="5 19">2.7.8.26</ecNumber>
    </recommendedName>
    <alternativeName>
        <fullName evidence="16 19">Cobalamin synthase</fullName>
    </alternativeName>
    <alternativeName>
        <fullName evidence="15 19">Cobalamin-5'-phosphate synthase</fullName>
    </alternativeName>
</protein>
<evidence type="ECO:0000313" key="21">
    <source>
        <dbReference type="Proteomes" id="UP000544872"/>
    </source>
</evidence>
<name>A0A7X0DMZ0_NOVIT</name>
<dbReference type="GO" id="GO:0009236">
    <property type="term" value="P:cobalamin biosynthetic process"/>
    <property type="evidence" value="ECO:0007669"/>
    <property type="project" value="UniProtKB-UniRule"/>
</dbReference>
<organism evidence="20 21">
    <name type="scientific">Novispirillum itersonii</name>
    <name type="common">Aquaspirillum itersonii</name>
    <dbReference type="NCBI Taxonomy" id="189"/>
    <lineage>
        <taxon>Bacteria</taxon>
        <taxon>Pseudomonadati</taxon>
        <taxon>Pseudomonadota</taxon>
        <taxon>Alphaproteobacteria</taxon>
        <taxon>Rhodospirillales</taxon>
        <taxon>Novispirillaceae</taxon>
        <taxon>Novispirillum</taxon>
    </lineage>
</organism>
<keyword evidence="13 19" id="KW-0472">Membrane</keyword>
<dbReference type="EC" id="2.7.8.26" evidence="5 19"/>
<keyword evidence="8 19" id="KW-0169">Cobalamin biosynthesis</keyword>
<evidence type="ECO:0000256" key="8">
    <source>
        <dbReference type="ARBA" id="ARBA00022573"/>
    </source>
</evidence>
<feature type="transmembrane region" description="Helical" evidence="19">
    <location>
        <begin position="36"/>
        <end position="56"/>
    </location>
</feature>
<reference evidence="20 21" key="1">
    <citation type="submission" date="2020-08" db="EMBL/GenBank/DDBJ databases">
        <title>Genomic Encyclopedia of Type Strains, Phase IV (KMG-IV): sequencing the most valuable type-strain genomes for metagenomic binning, comparative biology and taxonomic classification.</title>
        <authorList>
            <person name="Goeker M."/>
        </authorList>
    </citation>
    <scope>NUCLEOTIDE SEQUENCE [LARGE SCALE GENOMIC DNA]</scope>
    <source>
        <strain evidence="20 21">DSM 11590</strain>
    </source>
</reference>
<evidence type="ECO:0000256" key="3">
    <source>
        <dbReference type="ARBA" id="ARBA00004663"/>
    </source>
</evidence>
<dbReference type="UniPathway" id="UPA00148">
    <property type="reaction ID" value="UER00238"/>
</dbReference>
<evidence type="ECO:0000313" key="20">
    <source>
        <dbReference type="EMBL" id="MBB6209687.1"/>
    </source>
</evidence>
<dbReference type="Proteomes" id="UP000544872">
    <property type="component" value="Unassembled WGS sequence"/>
</dbReference>
<evidence type="ECO:0000256" key="7">
    <source>
        <dbReference type="ARBA" id="ARBA00022475"/>
    </source>
</evidence>
<dbReference type="PANTHER" id="PTHR34148">
    <property type="entry name" value="ADENOSYLCOBINAMIDE-GDP RIBAZOLETRANSFERASE"/>
    <property type="match status" value="1"/>
</dbReference>
<dbReference type="InterPro" id="IPR003805">
    <property type="entry name" value="CobS"/>
</dbReference>
<evidence type="ECO:0000256" key="6">
    <source>
        <dbReference type="ARBA" id="ARBA00015850"/>
    </source>
</evidence>
<evidence type="ECO:0000256" key="12">
    <source>
        <dbReference type="ARBA" id="ARBA00022989"/>
    </source>
</evidence>
<comment type="caution">
    <text evidence="20">The sequence shown here is derived from an EMBL/GenBank/DDBJ whole genome shotgun (WGS) entry which is preliminary data.</text>
</comment>
<accession>A0A7X0DMZ0</accession>
<keyword evidence="9 19" id="KW-0808">Transferase</keyword>
<evidence type="ECO:0000256" key="18">
    <source>
        <dbReference type="ARBA" id="ARBA00049504"/>
    </source>
</evidence>
<evidence type="ECO:0000256" key="15">
    <source>
        <dbReference type="ARBA" id="ARBA00032605"/>
    </source>
</evidence>
<comment type="cofactor">
    <cofactor evidence="1 19">
        <name>Mg(2+)</name>
        <dbReference type="ChEBI" id="CHEBI:18420"/>
    </cofactor>
</comment>
<dbReference type="GO" id="GO:0051073">
    <property type="term" value="F:adenosylcobinamide-GDP ribazoletransferase activity"/>
    <property type="evidence" value="ECO:0007669"/>
    <property type="project" value="UniProtKB-UniRule"/>
</dbReference>
<evidence type="ECO:0000256" key="1">
    <source>
        <dbReference type="ARBA" id="ARBA00001946"/>
    </source>
</evidence>
<comment type="subcellular location">
    <subcellularLocation>
        <location evidence="2 19">Cell membrane</location>
        <topology evidence="2 19">Multi-pass membrane protein</topology>
    </subcellularLocation>
</comment>
<sequence>MKSFVRSVADTLHLAFVFLTRLPLPRLREPVAPVGRALWAAPVVGLAVGAGMAVVWAGAQALGLAAPVVAGLAIGTGLLLTGGLHEDGLADVADGFWGSHRRERRLEILRDSRLGTYGALALVMVLGLRWAALSGASLPVGGLALLVAPALGRATLPLTLALLPPARSDGLGAGAGRMPGWGVIVAWMLAGGLAAAIAGAAGVQAATLAALLVLGWCWLAWRKIGGQTGDVLGAGAALAETLCLIWLTA</sequence>
<comment type="similarity">
    <text evidence="4 19">Belongs to the CobS family.</text>
</comment>
<dbReference type="GO" id="GO:0005886">
    <property type="term" value="C:plasma membrane"/>
    <property type="evidence" value="ECO:0007669"/>
    <property type="project" value="UniProtKB-SubCell"/>
</dbReference>
<keyword evidence="7 19" id="KW-1003">Cell membrane</keyword>
<evidence type="ECO:0000256" key="19">
    <source>
        <dbReference type="HAMAP-Rule" id="MF_00719"/>
    </source>
</evidence>